<dbReference type="GO" id="GO:0016758">
    <property type="term" value="F:hexosyltransferase activity"/>
    <property type="evidence" value="ECO:0007669"/>
    <property type="project" value="UniProtKB-ARBA"/>
</dbReference>
<name>A0A812MP58_9DINO</name>
<evidence type="ECO:0000313" key="3">
    <source>
        <dbReference type="Proteomes" id="UP000604046"/>
    </source>
</evidence>
<dbReference type="PANTHER" id="PTHR22916:SF3">
    <property type="entry name" value="UDP-GLCNAC:BETAGAL BETA-1,3-N-ACETYLGLUCOSAMINYLTRANSFERASE-LIKE PROTEIN 1"/>
    <property type="match status" value="1"/>
</dbReference>
<evidence type="ECO:0000259" key="1">
    <source>
        <dbReference type="Pfam" id="PF00535"/>
    </source>
</evidence>
<accession>A0A812MP58</accession>
<proteinExistence type="predicted"/>
<evidence type="ECO:0000313" key="2">
    <source>
        <dbReference type="EMBL" id="CAE7277150.1"/>
    </source>
</evidence>
<gene>
    <name evidence="2" type="primary">pgtA</name>
    <name evidence="2" type="ORF">SNAT2548_LOCUS14701</name>
</gene>
<dbReference type="Gene3D" id="3.90.550.10">
    <property type="entry name" value="Spore Coat Polysaccharide Biosynthesis Protein SpsA, Chain A"/>
    <property type="match status" value="1"/>
</dbReference>
<protein>
    <submittedName>
        <fullName evidence="2">PgtA protein</fullName>
    </submittedName>
</protein>
<comment type="caution">
    <text evidence="2">The sequence shown here is derived from an EMBL/GenBank/DDBJ whole genome shotgun (WGS) entry which is preliminary data.</text>
</comment>
<dbReference type="EMBL" id="CAJNDS010001757">
    <property type="protein sequence ID" value="CAE7277150.1"/>
    <property type="molecule type" value="Genomic_DNA"/>
</dbReference>
<dbReference type="AlphaFoldDB" id="A0A812MP58"/>
<dbReference type="PANTHER" id="PTHR22916">
    <property type="entry name" value="GLYCOSYLTRANSFERASE"/>
    <property type="match status" value="1"/>
</dbReference>
<dbReference type="InterPro" id="IPR029044">
    <property type="entry name" value="Nucleotide-diphossugar_trans"/>
</dbReference>
<organism evidence="2 3">
    <name type="scientific">Symbiodinium natans</name>
    <dbReference type="NCBI Taxonomy" id="878477"/>
    <lineage>
        <taxon>Eukaryota</taxon>
        <taxon>Sar</taxon>
        <taxon>Alveolata</taxon>
        <taxon>Dinophyceae</taxon>
        <taxon>Suessiales</taxon>
        <taxon>Symbiodiniaceae</taxon>
        <taxon>Symbiodinium</taxon>
    </lineage>
</organism>
<reference evidence="2" key="1">
    <citation type="submission" date="2021-02" db="EMBL/GenBank/DDBJ databases">
        <authorList>
            <person name="Dougan E. K."/>
            <person name="Rhodes N."/>
            <person name="Thang M."/>
            <person name="Chan C."/>
        </authorList>
    </citation>
    <scope>NUCLEOTIDE SEQUENCE</scope>
</reference>
<dbReference type="Proteomes" id="UP000604046">
    <property type="component" value="Unassembled WGS sequence"/>
</dbReference>
<dbReference type="OrthoDB" id="419989at2759"/>
<feature type="domain" description="Glycosyltransferase 2-like" evidence="1">
    <location>
        <begin position="311"/>
        <end position="476"/>
    </location>
</feature>
<dbReference type="SUPFAM" id="SSF53448">
    <property type="entry name" value="Nucleotide-diphospho-sugar transferases"/>
    <property type="match status" value="1"/>
</dbReference>
<sequence length="674" mass="74495">MHKVGDLLEAALARVQGKSAVVLFTVDDALWVSDFQADVALQLLHSNARVYAVHAKLCPRIEYAHPNDKFMRVPPLSHGSTSSNSNTSSDLLLFERSSGEYDWNYPWELSASMYRLDAVKETLEAIRTEFGRDAVHHPNHIEGYGVRLLRQEKLASANCAPLCACPCNPVVMVVTINRVQSLFDNPVYQTPGHDLAEVHPLVLDELLRARLRASGRHLLASNASEELPEDDVALELSKLLDTSPAFLLSYWHDAVVPAGFAEALAAPSWPPTLLEFKESKVYRRTYLDSVHVPLLLTDRVPNWLEASILVSWLMPVKDTPAKWLQDAFDSIRSQHDVSPGSWELIVADDGSEREETLQVLSGWRALPNVRIVRSDVSVGVGSALNMGWKHCRGQYVARLDGDDIAQPCRLKKQISFMEQHSSISILGGGFRTFTEDEEGFHVGARQYRFPCHPLLARWQMIFSCSLAHPTVVLRREAIPAGVAGPYPEGKEAEDHCCWLSMPLQVQFANIADVVCHIRRHRDSRSSTAAGKLLKSSYAAVRAFLQRECDESNLTDAEVAVLWGREKAAASTQAAAVSHALDLLEGWFTSILRAPGREPLPPGFRKDFVDTRAGALEEYVRASCNKLRGSLAVQSLASGDVDVGAEMMKHWLKGGDAGLKSLGALIQAGYDSKGQ</sequence>
<keyword evidence="3" id="KW-1185">Reference proteome</keyword>
<dbReference type="InterPro" id="IPR001173">
    <property type="entry name" value="Glyco_trans_2-like"/>
</dbReference>
<dbReference type="Pfam" id="PF00535">
    <property type="entry name" value="Glycos_transf_2"/>
    <property type="match status" value="1"/>
</dbReference>